<dbReference type="AlphaFoldDB" id="A0A2H0DYP9"/>
<dbReference type="Proteomes" id="UP000231143">
    <property type="component" value="Unassembled WGS sequence"/>
</dbReference>
<reference evidence="2 3" key="1">
    <citation type="submission" date="2017-09" db="EMBL/GenBank/DDBJ databases">
        <title>Depth-based differentiation of microbial function through sediment-hosted aquifers and enrichment of novel symbionts in the deep terrestrial subsurface.</title>
        <authorList>
            <person name="Probst A.J."/>
            <person name="Ladd B."/>
            <person name="Jarett J.K."/>
            <person name="Geller-Mcgrath D.E."/>
            <person name="Sieber C.M."/>
            <person name="Emerson J.B."/>
            <person name="Anantharaman K."/>
            <person name="Thomas B.C."/>
            <person name="Malmstrom R."/>
            <person name="Stieglmeier M."/>
            <person name="Klingl A."/>
            <person name="Woyke T."/>
            <person name="Ryan C.M."/>
            <person name="Banfield J.F."/>
        </authorList>
    </citation>
    <scope>NUCLEOTIDE SEQUENCE [LARGE SCALE GENOMIC DNA]</scope>
    <source>
        <strain evidence="2">CG22_combo_CG10-13_8_21_14_all_36_13</strain>
    </source>
</reference>
<keyword evidence="1" id="KW-1133">Transmembrane helix</keyword>
<sequence length="298" mass="32883">MDEIKDNDKITPLQLVVIIILSVLVFFGATRDTTTQQKINQNNEAINGAEELSLSNDASVILPVKWNDIGKRMVDVGIIDKEKFEAIYIGRGGMNEEMADLLYKENNKELKMTQENAGYLLNLLWAFGIANKNPVLEDGPMRDAKYGGAGNFASTGGWDLAVGDTMNHYSRHSFVILSDEQQALVEDVSKNIYRPCCGNSTYFPDCNHGMAMLGLLELLASNGVGEEEMYKIALKVNSYWFPETYNTITAYLHQNGLSLEDVSPKEILGEAYSSVSGYRRILSLIKTQPTQGGGGCGV</sequence>
<accession>A0A2H0DYP9</accession>
<comment type="caution">
    <text evidence="2">The sequence shown here is derived from an EMBL/GenBank/DDBJ whole genome shotgun (WGS) entry which is preliminary data.</text>
</comment>
<keyword evidence="1" id="KW-0472">Membrane</keyword>
<organism evidence="2 3">
    <name type="scientific">Candidatus Campbellbacteria bacterium CG22_combo_CG10-13_8_21_14_all_36_13</name>
    <dbReference type="NCBI Taxonomy" id="1974529"/>
    <lineage>
        <taxon>Bacteria</taxon>
        <taxon>Candidatus Campbelliibacteriota</taxon>
    </lineage>
</organism>
<evidence type="ECO:0000313" key="3">
    <source>
        <dbReference type="Proteomes" id="UP000231143"/>
    </source>
</evidence>
<dbReference type="EMBL" id="PCTT01000013">
    <property type="protein sequence ID" value="PIP87297.1"/>
    <property type="molecule type" value="Genomic_DNA"/>
</dbReference>
<gene>
    <name evidence="2" type="ORF">COW81_01095</name>
</gene>
<protein>
    <submittedName>
        <fullName evidence="2">Uncharacterized protein</fullName>
    </submittedName>
</protein>
<keyword evidence="1" id="KW-0812">Transmembrane</keyword>
<evidence type="ECO:0000256" key="1">
    <source>
        <dbReference type="SAM" id="Phobius"/>
    </source>
</evidence>
<evidence type="ECO:0000313" key="2">
    <source>
        <dbReference type="EMBL" id="PIP87297.1"/>
    </source>
</evidence>
<feature type="transmembrane region" description="Helical" evidence="1">
    <location>
        <begin position="12"/>
        <end position="30"/>
    </location>
</feature>
<proteinExistence type="predicted"/>
<name>A0A2H0DYP9_9BACT</name>